<gene>
    <name evidence="6" type="ORF">VTL71DRAFT_8881</name>
</gene>
<accession>A0ABR4BUU4</accession>
<evidence type="ECO:0000313" key="6">
    <source>
        <dbReference type="EMBL" id="KAL2060829.1"/>
    </source>
</evidence>
<keyword evidence="3" id="KW-0560">Oxidoreductase</keyword>
<dbReference type="Pfam" id="PF21274">
    <property type="entry name" value="Rng_hyd_C"/>
    <property type="match status" value="1"/>
</dbReference>
<organism evidence="6 7">
    <name type="scientific">Oculimacula yallundae</name>
    <dbReference type="NCBI Taxonomy" id="86028"/>
    <lineage>
        <taxon>Eukaryota</taxon>
        <taxon>Fungi</taxon>
        <taxon>Dikarya</taxon>
        <taxon>Ascomycota</taxon>
        <taxon>Pezizomycotina</taxon>
        <taxon>Leotiomycetes</taxon>
        <taxon>Helotiales</taxon>
        <taxon>Ploettnerulaceae</taxon>
        <taxon>Oculimacula</taxon>
    </lineage>
</organism>
<dbReference type="Gene3D" id="3.40.30.120">
    <property type="match status" value="1"/>
</dbReference>
<sequence length="533" mass="59244">MSRAQWKTSLGGDESYDGKVLGMVEIFGATIGTPSYEIYRKDSPMPSSNLPLLRLEPILRQFAESRNPGNIHFNHPVTDFVETDEGVLVTVTEPGGAVLHYLADYVVAADAGKLSAPKLGIQMEGPSGLVEFVSTHFKADLSQYWDDRTLIAHFINPEGESMVNLDSGVIVQMGPTWGRHSEEWAFHFGFPTTDPKRFDREALPGRIRQLLKLPNLEMEVINISSWVLDRVLADKYRVGNVFVAGDAAHRRPPTTGLGLNTSIEDAYNISWKLAAVVKGFAEPSLMDTYEEERRPIGLRNCDWGLFTFTNFAIPQAAVGLIPGAEEHNRQRFIKIFEDTPYGRSALHQIDRAFKTQDIEYSAHDIELGFRYESSAIVSDGTAVPEEDPAGQKYTPTTRPGHRLPHAWIEDKTRNVISTLDLIRPGETNFTLVTDERGGMWVKAAQNISMTASLKIGTAMIRSPGNQHAPVDSFDFYDYQDQWASLRGFNDGGAILIRPDNFVAWRSQSSGAQEGSEEVILRKAIGSVLGRSLL</sequence>
<dbReference type="Proteomes" id="UP001595075">
    <property type="component" value="Unassembled WGS sequence"/>
</dbReference>
<dbReference type="SUPFAM" id="SSF51905">
    <property type="entry name" value="FAD/NAD(P)-binding domain"/>
    <property type="match status" value="1"/>
</dbReference>
<evidence type="ECO:0000313" key="7">
    <source>
        <dbReference type="Proteomes" id="UP001595075"/>
    </source>
</evidence>
<dbReference type="Pfam" id="PF01494">
    <property type="entry name" value="FAD_binding_3"/>
    <property type="match status" value="1"/>
</dbReference>
<name>A0ABR4BUU4_9HELO</name>
<dbReference type="PRINTS" id="PR00420">
    <property type="entry name" value="RNGMNOXGNASE"/>
</dbReference>
<evidence type="ECO:0000259" key="5">
    <source>
        <dbReference type="Pfam" id="PF01494"/>
    </source>
</evidence>
<evidence type="ECO:0000256" key="2">
    <source>
        <dbReference type="ARBA" id="ARBA00022827"/>
    </source>
</evidence>
<keyword evidence="7" id="KW-1185">Reference proteome</keyword>
<dbReference type="PANTHER" id="PTHR43004:SF8">
    <property type="entry name" value="FAD-BINDING DOMAIN-CONTAINING PROTEIN-RELATED"/>
    <property type="match status" value="1"/>
</dbReference>
<proteinExistence type="predicted"/>
<dbReference type="InterPro" id="IPR036188">
    <property type="entry name" value="FAD/NAD-bd_sf"/>
</dbReference>
<keyword evidence="1" id="KW-0285">Flavoprotein</keyword>
<feature type="region of interest" description="Disordered" evidence="4">
    <location>
        <begin position="381"/>
        <end position="402"/>
    </location>
</feature>
<evidence type="ECO:0000256" key="3">
    <source>
        <dbReference type="ARBA" id="ARBA00023002"/>
    </source>
</evidence>
<protein>
    <recommendedName>
        <fullName evidence="5">FAD-binding domain-containing protein</fullName>
    </recommendedName>
</protein>
<reference evidence="6 7" key="1">
    <citation type="journal article" date="2024" name="Commun. Biol.">
        <title>Comparative genomic analysis of thermophilic fungi reveals convergent evolutionary adaptations and gene losses.</title>
        <authorList>
            <person name="Steindorff A.S."/>
            <person name="Aguilar-Pontes M.V."/>
            <person name="Robinson A.J."/>
            <person name="Andreopoulos B."/>
            <person name="LaButti K."/>
            <person name="Kuo A."/>
            <person name="Mondo S."/>
            <person name="Riley R."/>
            <person name="Otillar R."/>
            <person name="Haridas S."/>
            <person name="Lipzen A."/>
            <person name="Grimwood J."/>
            <person name="Schmutz J."/>
            <person name="Clum A."/>
            <person name="Reid I.D."/>
            <person name="Moisan M.C."/>
            <person name="Butler G."/>
            <person name="Nguyen T.T.M."/>
            <person name="Dewar K."/>
            <person name="Conant G."/>
            <person name="Drula E."/>
            <person name="Henrissat B."/>
            <person name="Hansel C."/>
            <person name="Singer S."/>
            <person name="Hutchinson M.I."/>
            <person name="de Vries R.P."/>
            <person name="Natvig D.O."/>
            <person name="Powell A.J."/>
            <person name="Tsang A."/>
            <person name="Grigoriev I.V."/>
        </authorList>
    </citation>
    <scope>NUCLEOTIDE SEQUENCE [LARGE SCALE GENOMIC DNA]</scope>
    <source>
        <strain evidence="6 7">CBS 494.80</strain>
    </source>
</reference>
<dbReference type="EMBL" id="JAZHXI010000020">
    <property type="protein sequence ID" value="KAL2060829.1"/>
    <property type="molecule type" value="Genomic_DNA"/>
</dbReference>
<keyword evidence="2" id="KW-0274">FAD</keyword>
<dbReference type="InterPro" id="IPR002938">
    <property type="entry name" value="FAD-bd"/>
</dbReference>
<evidence type="ECO:0000256" key="1">
    <source>
        <dbReference type="ARBA" id="ARBA00022630"/>
    </source>
</evidence>
<dbReference type="InterPro" id="IPR050641">
    <property type="entry name" value="RIFMO-like"/>
</dbReference>
<dbReference type="PANTHER" id="PTHR43004">
    <property type="entry name" value="TRK SYSTEM POTASSIUM UPTAKE PROTEIN"/>
    <property type="match status" value="1"/>
</dbReference>
<evidence type="ECO:0000256" key="4">
    <source>
        <dbReference type="SAM" id="MobiDB-lite"/>
    </source>
</evidence>
<dbReference type="Gene3D" id="3.50.50.60">
    <property type="entry name" value="FAD/NAD(P)-binding domain"/>
    <property type="match status" value="2"/>
</dbReference>
<comment type="caution">
    <text evidence="6">The sequence shown here is derived from an EMBL/GenBank/DDBJ whole genome shotgun (WGS) entry which is preliminary data.</text>
</comment>
<feature type="domain" description="FAD-binding" evidence="5">
    <location>
        <begin position="40"/>
        <end position="301"/>
    </location>
</feature>